<evidence type="ECO:0000313" key="3">
    <source>
        <dbReference type="Proteomes" id="UP001642482"/>
    </source>
</evidence>
<organism evidence="2 3">
    <name type="scientific">Sporothrix eucalyptigena</name>
    <dbReference type="NCBI Taxonomy" id="1812306"/>
    <lineage>
        <taxon>Eukaryota</taxon>
        <taxon>Fungi</taxon>
        <taxon>Dikarya</taxon>
        <taxon>Ascomycota</taxon>
        <taxon>Pezizomycotina</taxon>
        <taxon>Sordariomycetes</taxon>
        <taxon>Sordariomycetidae</taxon>
        <taxon>Ophiostomatales</taxon>
        <taxon>Ophiostomataceae</taxon>
        <taxon>Sporothrix</taxon>
    </lineage>
</organism>
<keyword evidence="3" id="KW-1185">Reference proteome</keyword>
<gene>
    <name evidence="2" type="ORF">SEUCBS140593_006722</name>
</gene>
<evidence type="ECO:0000256" key="1">
    <source>
        <dbReference type="SAM" id="MobiDB-lite"/>
    </source>
</evidence>
<dbReference type="Proteomes" id="UP001642482">
    <property type="component" value="Unassembled WGS sequence"/>
</dbReference>
<protein>
    <submittedName>
        <fullName evidence="2">Uncharacterized protein</fullName>
    </submittedName>
</protein>
<sequence>MGMPSHCSAFYPVINVYSYDLSPTSIIMSMNQQDTLPLDMADDHQSARRQVTVSVRATGETDRDIQQDQRQHIAGGQPLPPDASMSPTASSASGRRPSDLSSYAHAMLLHTKQQMDATSGSPPPAYLHVAGPAGAGHRHELGNSRHSHQSQSPSRSQHHHQNSGVSSRSSSIRHGHRQSVPNGMTSALPNGI</sequence>
<accession>A0ABP0C797</accession>
<name>A0ABP0C797_9PEZI</name>
<evidence type="ECO:0000313" key="2">
    <source>
        <dbReference type="EMBL" id="CAK7227872.1"/>
    </source>
</evidence>
<comment type="caution">
    <text evidence="2">The sequence shown here is derived from an EMBL/GenBank/DDBJ whole genome shotgun (WGS) entry which is preliminary data.</text>
</comment>
<feature type="compositionally biased region" description="Basic and acidic residues" evidence="1">
    <location>
        <begin position="59"/>
        <end position="71"/>
    </location>
</feature>
<feature type="region of interest" description="Disordered" evidence="1">
    <location>
        <begin position="114"/>
        <end position="192"/>
    </location>
</feature>
<feature type="compositionally biased region" description="Polar residues" evidence="1">
    <location>
        <begin position="180"/>
        <end position="192"/>
    </location>
</feature>
<proteinExistence type="predicted"/>
<reference evidence="2 3" key="1">
    <citation type="submission" date="2024-01" db="EMBL/GenBank/DDBJ databases">
        <authorList>
            <person name="Allen C."/>
            <person name="Tagirdzhanova G."/>
        </authorList>
    </citation>
    <scope>NUCLEOTIDE SEQUENCE [LARGE SCALE GENOMIC DNA]</scope>
</reference>
<dbReference type="EMBL" id="CAWUHD010000075">
    <property type="protein sequence ID" value="CAK7227872.1"/>
    <property type="molecule type" value="Genomic_DNA"/>
</dbReference>
<feature type="region of interest" description="Disordered" evidence="1">
    <location>
        <begin position="55"/>
        <end position="99"/>
    </location>
</feature>